<reference evidence="2 3" key="1">
    <citation type="submission" date="2017-02" db="EMBL/GenBank/DDBJ databases">
        <title>Genomes of Trichoderma spp. with biocontrol activity.</title>
        <authorList>
            <person name="Gardiner D."/>
            <person name="Kazan K."/>
            <person name="Vos C."/>
            <person name="Harvey P."/>
        </authorList>
    </citation>
    <scope>NUCLEOTIDE SEQUENCE [LARGE SCALE GENOMIC DNA]</scope>
    <source>
        <strain evidence="2 3">A5MH</strain>
    </source>
</reference>
<evidence type="ECO:0000313" key="3">
    <source>
        <dbReference type="Proteomes" id="UP000236546"/>
    </source>
</evidence>
<feature type="compositionally biased region" description="Basic and acidic residues" evidence="1">
    <location>
        <begin position="151"/>
        <end position="160"/>
    </location>
</feature>
<feature type="compositionally biased region" description="Basic and acidic residues" evidence="1">
    <location>
        <begin position="180"/>
        <end position="193"/>
    </location>
</feature>
<evidence type="ECO:0000313" key="2">
    <source>
        <dbReference type="EMBL" id="PNP40078.1"/>
    </source>
</evidence>
<dbReference type="AlphaFoldDB" id="A0A2K0T3H1"/>
<proteinExistence type="predicted"/>
<dbReference type="OrthoDB" id="5383057at2759"/>
<feature type="region of interest" description="Disordered" evidence="1">
    <location>
        <begin position="1"/>
        <end position="28"/>
    </location>
</feature>
<accession>A0A2K0T3H1</accession>
<feature type="compositionally biased region" description="Basic and acidic residues" evidence="1">
    <location>
        <begin position="123"/>
        <end position="137"/>
    </location>
</feature>
<comment type="caution">
    <text evidence="2">The sequence shown here is derived from an EMBL/GenBank/DDBJ whole genome shotgun (WGS) entry which is preliminary data.</text>
</comment>
<feature type="compositionally biased region" description="Low complexity" evidence="1">
    <location>
        <begin position="59"/>
        <end position="73"/>
    </location>
</feature>
<sequence length="193" mass="20365">MPTLRERKNPNPTKGTKVDLGKDAPVNQEAAGLVKGESLAAESYEESGEFVQNRNAQPEGVSSSGQSEGASGQKDTSFLEDAANLQKSGGRQQAKSAVAGAAPVKDTKRPHGKNIKEGISGDNKADAKKDKNKDSDGLQRALRAEPGSEDDPSRLAERRMLQGNSMSAGGAGPRQSEISGETRYDVLKNEVDS</sequence>
<feature type="region of interest" description="Disordered" evidence="1">
    <location>
        <begin position="40"/>
        <end position="193"/>
    </location>
</feature>
<name>A0A2K0T3H1_9HYPO</name>
<protein>
    <submittedName>
        <fullName evidence="2">Uncharacterized protein</fullName>
    </submittedName>
</protein>
<dbReference type="Proteomes" id="UP000236546">
    <property type="component" value="Unassembled WGS sequence"/>
</dbReference>
<evidence type="ECO:0000256" key="1">
    <source>
        <dbReference type="SAM" id="MobiDB-lite"/>
    </source>
</evidence>
<gene>
    <name evidence="2" type="ORF">TGAMA5MH_08000</name>
</gene>
<organism evidence="2 3">
    <name type="scientific">Trichoderma gamsii</name>
    <dbReference type="NCBI Taxonomy" id="398673"/>
    <lineage>
        <taxon>Eukaryota</taxon>
        <taxon>Fungi</taxon>
        <taxon>Dikarya</taxon>
        <taxon>Ascomycota</taxon>
        <taxon>Pezizomycotina</taxon>
        <taxon>Sordariomycetes</taxon>
        <taxon>Hypocreomycetidae</taxon>
        <taxon>Hypocreales</taxon>
        <taxon>Hypocreaceae</taxon>
        <taxon>Trichoderma</taxon>
    </lineage>
</organism>
<dbReference type="EMBL" id="MTYH01000073">
    <property type="protein sequence ID" value="PNP40078.1"/>
    <property type="molecule type" value="Genomic_DNA"/>
</dbReference>
<feature type="compositionally biased region" description="Polar residues" evidence="1">
    <location>
        <begin position="85"/>
        <end position="95"/>
    </location>
</feature>